<dbReference type="InterPro" id="IPR051346">
    <property type="entry name" value="OTU_Deubiquitinase"/>
</dbReference>
<sequence length="3386" mass="385370">MAASRRGTFLRQVYNHVVLPRDVPGHEDGNLSQINSEIHNRLHDAVKAITPLAQPNHRQALESLQQSLLSSKTLNIGGKVDKALLKTECQRLERNVLILHITAQNAGLLIYRLYRESGEDSAIFEAFETSAACEDTLAAKNALQWDFPGCAVSIPYQVFTEDSFQENFAAFLDQSSREIVLQYAPVTYKAAAPLPEIRDTTDPALITGMLMSILEANGTIFAVPLLRKRVRDTVSFKEAHKPWRRSPFYLVLRVAIQRHLYRVLGSEIGRLYYKVVLCVFISRLLNDCLGLIIHEASHVLRMKLGFRLSKLETDYQSGSLQLQNTQNRLLQELGAVFEGSLSSAQNYLERQWEIHKAKTRRPIHMLPGRALDSDKFLRLPRSGRILDEILNTQLVDPRSRQQSPAKLLEHYENSNARAKPFTTVARRFTTLSEYEENIVEPTDLDNLPDSDHRYIDNETECFELASVIQSYISTVGGTYDDYPDLKSRMLLKLMELWVAMDQRATATYRLLLDYHPGFDASMLDTFQLLSIDDVKRVREVQTYLSKRCNGWRREGSKTIFDSPRDDSFAARYYDNSDGNHPLKELHRQIENDVQCARDTKEEECRILNARHEELKREIAELSCTYVGYVNVYGKYIEEHESCRKCWLQKQASHMKIGIFEYPLPRSRAAAKAAIFELICPKVFAAYRDATWLILACFAYPKVEPVAEVLLVHNYSGLHRYAKNMDSQVTLGSFTKPHLNSHYKVSTFPVTFQDICRACGLKLGYFDNRGKTWIFQHGSPSFTINFPIKLPHDSPYRPLGLSYDNWPSSNKILASQTECPSDMNIHEFTAWQGLLCGTYCRWLSLLRELGSANINFSTDSSWAIVSRLISQVGPASLADIFGHVHSVFRDSSFCKKLLEQISFRLESIRRNWREPVQMDLLTSILLKTISFASNVEDRLIASRLLKEARDITWSWLLMLQEVADGKMAGPPTFTIWAAVLCKRTAWANREPQCSMDLETVQYFIGASFLLENNLVGPFDALPFNLRNAVLHDLIHTHGIRCQIRDALKTSVSGLVGALNKIWPVPKDFLEAPVSVDFDRTEQWAFLTFESAQHSRRFYVHYHLVLGTLLIDGQQLGSLPSEYRLPIIQKLFGTRHLLAYRSPLPGMSLVLKRQMPYNHWIHLGFRGDRILIRAQQRDSLLEFIPNEIFQPLDSFELPASLVVNCYHWLNLKSGMLEVRQDDIWKSKPSNWSIDLRERCARRRTSVLVDPNSHTYTIITQNFHLFEKAEQITVFQPQNGNLAVELKRLELSFFVNKRGLLQCHQLGVEIVESKWQDPGIWYGLLSKIVVRSTRNRNQRSILVPIGRSSCEKDGQHVRIVVENQGAYLKFGINNVLGRLDCPAEPRLLYTRVLWHAYTSHFLPDPLTGRTGAEEAIYYLRTGLYQPWSSISHSVIGKFLNDIAILSPRRVYYPPNRKCMETVTWNPKMTIFMQDDRYVDLIQGIFRRLNDLSLFAIEQEQQTLQLSPGDMHLRQRRISRDFACTSEDDLVYIARDRRQFSDDRKNVIKTSQLLAEWPTTMGIRSDLGSILQKYPIIGGYHRTFDKFQISDLLSLDLGVEWGALAQTALSSTILDKYRLMFLFSPIAFSPDAEMELILGLLSFALIADLKQLKPPLTRSYTRFESNQVFTIDQIALLMTAAQVPYTPLADKSNVPRGLLALRRFSHESEAKASCERLAQSICAQWPNEELNLEELADVDEAVLDANEALKIVKPEWTRLTQNFALHKYFQEVQLVYLRCEPTTRKPKDQSPSENDSSDQVVANHQCWIDSEIYSSRSRGGAIPSLRELLQRGMSQNVLQHIEKEAQSSGFLDVFSIPDLRELPNGSSNFVEQKLVPFSEPASKDIPPGVSQHVQELQNICISFGDSRSNVRKRYAQELNHSIDAFIRLTSSSKVSHPALDRTTLSYQTFAAKASFDKVLNFIRQTLKNGDARARWLELARIWPNMSPIALLTELSSTYQVTFGDGSKEALISLGVAITNYQRLLRINDALLKNRQQQLHDERNNRGHQNWSPSEYPDWLLLEIDSDILIRPEQVEVAEATISPPLGENSVLQLLMGKGKTSCILPMVALVLANKRNLCRIVVPRALLLQSAQVMQSKLGMLLNREVIHIPFSRKTPTSRTHMETYFELHRHLMKHGGVMLALPEHLMSFKLSGLQRLSDNRHEEASCMIKVQAWLNERARDVLDECDVSLAIRTQLIYPSGSLMTVDGHPLRWQTTEVVLRLVRSYLPRLQQMFPRSVEVVQRTPEGYPLVYFLRKDIEDALIVQLADGICRGQTSIIPITELSESDREDIRDFITSATAPSGLVNKINAIFKDKLHLIKVVYLLRGLFVCRILISSIKKRWNVQYGLHPMRDPIAVPYHAKGVPSPSSEWGHPDVAIILTCLSFYYQGLDVAQFKQAFAQLLKTDEPSVEYEKWASSDLPEAFRDYTAINVEDNAQLRDLHAYVHTNVNLLDFYINSFVFPKHARQFETKLQASSWDLVQFEPSKKKNCRTTGFSGTNDSRHQLPMTIKQNDLPNLLHTNAEVLSYLLEARNRGYVLMVDSRNGRLSEESILAELSNNRKAVRGESRNHPIRVLIDAGAQILEHDNKSLAKAWLKVDNDANAAVYFDSDHRPRVVYKKGTDIPLVASPFADDLENCVVYLDESHCRGTDLKLPANAVAALTLGPHLSKDALVQAAMRLRLLGQTQSIIFFSPPEVHQSIMDLRAGDKLSLPDSSDVIRWLLEQTCNSIEQLEPLYYSQGMNYLQRAQAKIDNPAFLKEETQRARYMSAVRAKELQTLKQLYEPKNLQRGPDHKASDFSLSLRHHARELLQRRKDFQDGGIAVHSSAFEEVEQEREVEFEVESVREVHNPVHFAGFGVQRLHKDIKEFATTGRLPAGSDAYEPMFCALQKTALAMKQDSITATATPSGLFVSTQFSRTVQLNEPNDNFLRPCQWILWSRLTERGVGLIVSPEEANSLIPILRKGSAPTHLIIYSTPVTRRMLQFNNLDYHATPPLPSDFQVPPWMKIELGIFAGRLYFSWDEYEELLGYLSSPTVGSDGSCHQSSHFAFAKKPLAFLHEWLAVRRKGQDYEHTPMGYITTGKPLSADHSFFLTKNESSKLDSKPEIKSVMDSQEGDEGSDNDDDHEEDHFFDAEDDHTDDFSEVDDDDEFNETENTFFDSGHVSGQMTVSMHHLNSPQMGVGSRCANYRQPKKQHPPGQLDRVFPRPPPTIDALNLVSFVERIDWSSPFSDVRAALAPAGAEMLGIHKPGCTRFRLTNPVAKHSIKYPTRDVKDLEKPLAMSPLIAKADGSIVHCSPAASTNKSPPPKDEATPTKLVPLAQPEISADATSKDDTKSGRNVFAAAIRRNFK</sequence>
<feature type="compositionally biased region" description="Acidic residues" evidence="8">
    <location>
        <begin position="3149"/>
        <end position="3162"/>
    </location>
</feature>
<keyword evidence="4" id="KW-0833">Ubl conjugation pathway</keyword>
<dbReference type="PANTHER" id="PTHR13367">
    <property type="entry name" value="UBIQUITIN THIOESTERASE"/>
    <property type="match status" value="1"/>
</dbReference>
<feature type="domain" description="DUF6606" evidence="11">
    <location>
        <begin position="14"/>
        <end position="286"/>
    </location>
</feature>
<evidence type="ECO:0000259" key="10">
    <source>
        <dbReference type="Pfam" id="PF12359"/>
    </source>
</evidence>
<feature type="compositionally biased region" description="Acidic residues" evidence="8">
    <location>
        <begin position="3169"/>
        <end position="3188"/>
    </location>
</feature>
<accession>A0A9P4KEM2</accession>
<dbReference type="Pfam" id="PF20255">
    <property type="entry name" value="DUF6606"/>
    <property type="match status" value="1"/>
</dbReference>
<feature type="domain" description="DUF3645" evidence="10">
    <location>
        <begin position="2385"/>
        <end position="2417"/>
    </location>
</feature>
<feature type="region of interest" description="Disordered" evidence="8">
    <location>
        <begin position="3138"/>
        <end position="3197"/>
    </location>
</feature>
<dbReference type="Pfam" id="PF12340">
    <property type="entry name" value="DUF3638"/>
    <property type="match status" value="1"/>
</dbReference>
<proteinExistence type="predicted"/>
<evidence type="ECO:0000256" key="4">
    <source>
        <dbReference type="ARBA" id="ARBA00022786"/>
    </source>
</evidence>
<feature type="coiled-coil region" evidence="7">
    <location>
        <begin position="597"/>
        <end position="624"/>
    </location>
</feature>
<evidence type="ECO:0000256" key="6">
    <source>
        <dbReference type="ARBA" id="ARBA00022807"/>
    </source>
</evidence>
<organism evidence="12 13">
    <name type="scientific">Lojkania enalia</name>
    <dbReference type="NCBI Taxonomy" id="147567"/>
    <lineage>
        <taxon>Eukaryota</taxon>
        <taxon>Fungi</taxon>
        <taxon>Dikarya</taxon>
        <taxon>Ascomycota</taxon>
        <taxon>Pezizomycotina</taxon>
        <taxon>Dothideomycetes</taxon>
        <taxon>Pleosporomycetidae</taxon>
        <taxon>Pleosporales</taxon>
        <taxon>Pleosporales incertae sedis</taxon>
        <taxon>Lojkania</taxon>
    </lineage>
</organism>
<evidence type="ECO:0000256" key="2">
    <source>
        <dbReference type="ARBA" id="ARBA00012759"/>
    </source>
</evidence>
<feature type="domain" description="DUF3638" evidence="9">
    <location>
        <begin position="2043"/>
        <end position="2266"/>
    </location>
</feature>
<dbReference type="GO" id="GO:0004843">
    <property type="term" value="F:cysteine-type deubiquitinase activity"/>
    <property type="evidence" value="ECO:0007669"/>
    <property type="project" value="UniProtKB-EC"/>
</dbReference>
<evidence type="ECO:0000313" key="13">
    <source>
        <dbReference type="Proteomes" id="UP000800093"/>
    </source>
</evidence>
<evidence type="ECO:0000259" key="11">
    <source>
        <dbReference type="Pfam" id="PF20255"/>
    </source>
</evidence>
<dbReference type="PANTHER" id="PTHR13367:SF32">
    <property type="entry name" value="DUF6606 DOMAIN-CONTAINING PROTEIN"/>
    <property type="match status" value="1"/>
</dbReference>
<feature type="region of interest" description="Disordered" evidence="8">
    <location>
        <begin position="3332"/>
        <end position="3373"/>
    </location>
</feature>
<evidence type="ECO:0000256" key="8">
    <source>
        <dbReference type="SAM" id="MobiDB-lite"/>
    </source>
</evidence>
<evidence type="ECO:0000256" key="1">
    <source>
        <dbReference type="ARBA" id="ARBA00000707"/>
    </source>
</evidence>
<dbReference type="InterPro" id="IPR046541">
    <property type="entry name" value="DUF6606"/>
</dbReference>
<dbReference type="Pfam" id="PF12359">
    <property type="entry name" value="DUF3645"/>
    <property type="match status" value="1"/>
</dbReference>
<comment type="caution">
    <text evidence="12">The sequence shown here is derived from an EMBL/GenBank/DDBJ whole genome shotgun (WGS) entry which is preliminary data.</text>
</comment>
<dbReference type="InterPro" id="IPR022099">
    <property type="entry name" value="DUF3638"/>
</dbReference>
<dbReference type="OrthoDB" id="3182339at2759"/>
<evidence type="ECO:0000256" key="3">
    <source>
        <dbReference type="ARBA" id="ARBA00022670"/>
    </source>
</evidence>
<keyword evidence="3" id="KW-0645">Protease</keyword>
<keyword evidence="6" id="KW-0788">Thiol protease</keyword>
<evidence type="ECO:0000256" key="5">
    <source>
        <dbReference type="ARBA" id="ARBA00022801"/>
    </source>
</evidence>
<gene>
    <name evidence="12" type="ORF">CC78DRAFT_591207</name>
</gene>
<name>A0A9P4KEM2_9PLEO</name>
<dbReference type="EMBL" id="ML986589">
    <property type="protein sequence ID" value="KAF2267772.1"/>
    <property type="molecule type" value="Genomic_DNA"/>
</dbReference>
<evidence type="ECO:0000313" key="12">
    <source>
        <dbReference type="EMBL" id="KAF2267772.1"/>
    </source>
</evidence>
<dbReference type="EC" id="3.4.19.12" evidence="2"/>
<dbReference type="Proteomes" id="UP000800093">
    <property type="component" value="Unassembled WGS sequence"/>
</dbReference>
<comment type="catalytic activity">
    <reaction evidence="1">
        <text>Thiol-dependent hydrolysis of ester, thioester, amide, peptide and isopeptide bonds formed by the C-terminal Gly of ubiquitin (a 76-residue protein attached to proteins as an intracellular targeting signal).</text>
        <dbReference type="EC" id="3.4.19.12"/>
    </reaction>
</comment>
<protein>
    <recommendedName>
        <fullName evidence="2">ubiquitinyl hydrolase 1</fullName>
        <ecNumber evidence="2">3.4.19.12</ecNumber>
    </recommendedName>
</protein>
<evidence type="ECO:0000259" key="9">
    <source>
        <dbReference type="Pfam" id="PF12340"/>
    </source>
</evidence>
<dbReference type="GO" id="GO:0006508">
    <property type="term" value="P:proteolysis"/>
    <property type="evidence" value="ECO:0007669"/>
    <property type="project" value="UniProtKB-KW"/>
</dbReference>
<evidence type="ECO:0000256" key="7">
    <source>
        <dbReference type="SAM" id="Coils"/>
    </source>
</evidence>
<keyword evidence="7" id="KW-0175">Coiled coil</keyword>
<keyword evidence="13" id="KW-1185">Reference proteome</keyword>
<keyword evidence="5" id="KW-0378">Hydrolase</keyword>
<reference evidence="13" key="1">
    <citation type="journal article" date="2020" name="Stud. Mycol.">
        <title>101 Dothideomycetes genomes: A test case for predicting lifestyles and emergence of pathogens.</title>
        <authorList>
            <person name="Haridas S."/>
            <person name="Albert R."/>
            <person name="Binder M."/>
            <person name="Bloem J."/>
            <person name="LaButti K."/>
            <person name="Salamov A."/>
            <person name="Andreopoulos B."/>
            <person name="Baker S."/>
            <person name="Barry K."/>
            <person name="Bills G."/>
            <person name="Bluhm B."/>
            <person name="Cannon C."/>
            <person name="Castanera R."/>
            <person name="Culley D."/>
            <person name="Daum C."/>
            <person name="Ezra D."/>
            <person name="Gonzalez J."/>
            <person name="Henrissat B."/>
            <person name="Kuo A."/>
            <person name="Liang C."/>
            <person name="Lipzen A."/>
            <person name="Lutzoni F."/>
            <person name="Magnuson J."/>
            <person name="Mondo S."/>
            <person name="Nolan M."/>
            <person name="Ohm R."/>
            <person name="Pangilinan J."/>
            <person name="Park H.-J."/>
            <person name="Ramirez L."/>
            <person name="Alfaro M."/>
            <person name="Sun H."/>
            <person name="Tritt A."/>
            <person name="Yoshinaga Y."/>
            <person name="Zwiers L.-H."/>
            <person name="Turgeon B."/>
            <person name="Goodwin S."/>
            <person name="Spatafora J."/>
            <person name="Crous P."/>
            <person name="Grigoriev I."/>
        </authorList>
    </citation>
    <scope>NUCLEOTIDE SEQUENCE [LARGE SCALE GENOMIC DNA]</scope>
    <source>
        <strain evidence="13">CBS 304.66</strain>
    </source>
</reference>
<dbReference type="InterPro" id="IPR022105">
    <property type="entry name" value="DUF3645"/>
</dbReference>